<sequence>MDIKKIKTLLRRKFKSDRAQSSSGSDSSFTTPNTSPRASTTVDSRQDASPRQPPHDEARTRSTELNGKGATASHENGYLPPHRSVEELSSDLRHISLGDDDRLMTSPGSQEYSADVADHNPGARSNQATAINNRGVLGEKQRNTRRTKGEKMKEEKDQRSFDTNEHDRHVLPAADGLGGYQPSGHHRSSIGALSSSPTSQISNRDSMSLRRKPVGSGLGSAGWQAALDGSMEEGGAVNAHAEPPSLDGVVDLTNTADTEVHERWAPAVTHETVIPHRHHIREEQIHREIHNHTYLHRIQPVLEFEVLPARHFVPDSSGQKLVEVSEDELPECTGDNQRWFIAEKRSTVTHNGRPPNGTQPLTGLDRCTHQHWRTRRNFEDQLIQCILDSAVKTALFKRMVIRKINTAKGDDSTEGFSIHIKPVQYSFSYYLCCCISNI</sequence>
<dbReference type="Proteomes" id="UP000504636">
    <property type="component" value="Unplaced"/>
</dbReference>
<dbReference type="GeneID" id="54469077"/>
<evidence type="ECO:0000256" key="1">
    <source>
        <dbReference type="SAM" id="MobiDB-lite"/>
    </source>
</evidence>
<evidence type="ECO:0000313" key="4">
    <source>
        <dbReference type="RefSeq" id="XP_033575396.1"/>
    </source>
</evidence>
<feature type="compositionally biased region" description="Polar residues" evidence="1">
    <location>
        <begin position="29"/>
        <end position="43"/>
    </location>
</feature>
<accession>A0A6A6YHX2</accession>
<feature type="compositionally biased region" description="Basic residues" evidence="1">
    <location>
        <begin position="1"/>
        <end position="15"/>
    </location>
</feature>
<evidence type="ECO:0000313" key="3">
    <source>
        <dbReference type="Proteomes" id="UP000504636"/>
    </source>
</evidence>
<dbReference type="EMBL" id="MU003703">
    <property type="protein sequence ID" value="KAF2808432.1"/>
    <property type="molecule type" value="Genomic_DNA"/>
</dbReference>
<feature type="region of interest" description="Disordered" evidence="1">
    <location>
        <begin position="1"/>
        <end position="216"/>
    </location>
</feature>
<name>A0A6A6YHX2_9PEZI</name>
<reference evidence="2 4" key="1">
    <citation type="journal article" date="2020" name="Stud. Mycol.">
        <title>101 Dothideomycetes genomes: a test case for predicting lifestyles and emergence of pathogens.</title>
        <authorList>
            <person name="Haridas S."/>
            <person name="Albert R."/>
            <person name="Binder M."/>
            <person name="Bloem J."/>
            <person name="Labutti K."/>
            <person name="Salamov A."/>
            <person name="Andreopoulos B."/>
            <person name="Baker S."/>
            <person name="Barry K."/>
            <person name="Bills G."/>
            <person name="Bluhm B."/>
            <person name="Cannon C."/>
            <person name="Castanera R."/>
            <person name="Culley D."/>
            <person name="Daum C."/>
            <person name="Ezra D."/>
            <person name="Gonzalez J."/>
            <person name="Henrissat B."/>
            <person name="Kuo A."/>
            <person name="Liang C."/>
            <person name="Lipzen A."/>
            <person name="Lutzoni F."/>
            <person name="Magnuson J."/>
            <person name="Mondo S."/>
            <person name="Nolan M."/>
            <person name="Ohm R."/>
            <person name="Pangilinan J."/>
            <person name="Park H.-J."/>
            <person name="Ramirez L."/>
            <person name="Alfaro M."/>
            <person name="Sun H."/>
            <person name="Tritt A."/>
            <person name="Yoshinaga Y."/>
            <person name="Zwiers L.-H."/>
            <person name="Turgeon B."/>
            <person name="Goodwin S."/>
            <person name="Spatafora J."/>
            <person name="Crous P."/>
            <person name="Grigoriev I."/>
        </authorList>
    </citation>
    <scope>NUCLEOTIDE SEQUENCE</scope>
    <source>
        <strain evidence="2 4">CBS 304.34</strain>
    </source>
</reference>
<dbReference type="RefSeq" id="XP_033575396.1">
    <property type="nucleotide sequence ID" value="XM_033728184.1"/>
</dbReference>
<feature type="compositionally biased region" description="Basic and acidic residues" evidence="1">
    <location>
        <begin position="83"/>
        <end position="103"/>
    </location>
</feature>
<dbReference type="PANTHER" id="PTHR38703:SF1">
    <property type="entry name" value="ALLERGEN"/>
    <property type="match status" value="1"/>
</dbReference>
<gene>
    <name evidence="2 4" type="ORF">BDZ99DRAFT_572298</name>
</gene>
<feature type="compositionally biased region" description="Basic and acidic residues" evidence="1">
    <location>
        <begin position="137"/>
        <end position="170"/>
    </location>
</feature>
<proteinExistence type="predicted"/>
<feature type="compositionally biased region" description="Polar residues" evidence="1">
    <location>
        <begin position="123"/>
        <end position="132"/>
    </location>
</feature>
<protein>
    <submittedName>
        <fullName evidence="2 4">Uncharacterized protein</fullName>
    </submittedName>
</protein>
<feature type="compositionally biased region" description="Polar residues" evidence="1">
    <location>
        <begin position="191"/>
        <end position="206"/>
    </location>
</feature>
<feature type="compositionally biased region" description="Basic and acidic residues" evidence="1">
    <location>
        <begin position="44"/>
        <end position="62"/>
    </location>
</feature>
<dbReference type="OrthoDB" id="5325276at2759"/>
<evidence type="ECO:0000313" key="2">
    <source>
        <dbReference type="EMBL" id="KAF2808432.1"/>
    </source>
</evidence>
<dbReference type="PANTHER" id="PTHR38703">
    <property type="entry name" value="CHROMOSOME 8, WHOLE GENOME SHOTGUN SEQUENCE"/>
    <property type="match status" value="1"/>
</dbReference>
<keyword evidence="3" id="KW-1185">Reference proteome</keyword>
<reference evidence="4" key="3">
    <citation type="submission" date="2025-04" db="UniProtKB">
        <authorList>
            <consortium name="RefSeq"/>
        </authorList>
    </citation>
    <scope>IDENTIFICATION</scope>
    <source>
        <strain evidence="4">CBS 304.34</strain>
    </source>
</reference>
<dbReference type="AlphaFoldDB" id="A0A6A6YHX2"/>
<reference evidence="4" key="2">
    <citation type="submission" date="2020-04" db="EMBL/GenBank/DDBJ databases">
        <authorList>
            <consortium name="NCBI Genome Project"/>
        </authorList>
    </citation>
    <scope>NUCLEOTIDE SEQUENCE</scope>
    <source>
        <strain evidence="4">CBS 304.34</strain>
    </source>
</reference>
<organism evidence="2">
    <name type="scientific">Mytilinidion resinicola</name>
    <dbReference type="NCBI Taxonomy" id="574789"/>
    <lineage>
        <taxon>Eukaryota</taxon>
        <taxon>Fungi</taxon>
        <taxon>Dikarya</taxon>
        <taxon>Ascomycota</taxon>
        <taxon>Pezizomycotina</taxon>
        <taxon>Dothideomycetes</taxon>
        <taxon>Pleosporomycetidae</taxon>
        <taxon>Mytilinidiales</taxon>
        <taxon>Mytilinidiaceae</taxon>
        <taxon>Mytilinidion</taxon>
    </lineage>
</organism>